<dbReference type="PANTHER" id="PTHR42791:SF1">
    <property type="entry name" value="N-ACETYLTRANSFERASE DOMAIN-CONTAINING PROTEIN"/>
    <property type="match status" value="1"/>
</dbReference>
<organism evidence="2 3">
    <name type="scientific">Diaporthe australafricana</name>
    <dbReference type="NCBI Taxonomy" id="127596"/>
    <lineage>
        <taxon>Eukaryota</taxon>
        <taxon>Fungi</taxon>
        <taxon>Dikarya</taxon>
        <taxon>Ascomycota</taxon>
        <taxon>Pezizomycotina</taxon>
        <taxon>Sordariomycetes</taxon>
        <taxon>Sordariomycetidae</taxon>
        <taxon>Diaporthales</taxon>
        <taxon>Diaporthaceae</taxon>
        <taxon>Diaporthe</taxon>
    </lineage>
</organism>
<accession>A0ABR3WF69</accession>
<reference evidence="2 3" key="1">
    <citation type="journal article" date="2024" name="IMA Fungus">
        <title>IMA Genome - F19 : A genome assembly and annotation guide to empower mycologists, including annotated draft genome sequences of Ceratocystis pirilliformis, Diaporthe australafricana, Fusarium ophioides, Paecilomyces lecythidis, and Sporothrix stenoceras.</title>
        <authorList>
            <person name="Aylward J."/>
            <person name="Wilson A.M."/>
            <person name="Visagie C.M."/>
            <person name="Spraker J."/>
            <person name="Barnes I."/>
            <person name="Buitendag C."/>
            <person name="Ceriani C."/>
            <person name="Del Mar Angel L."/>
            <person name="du Plessis D."/>
            <person name="Fuchs T."/>
            <person name="Gasser K."/>
            <person name="Kramer D."/>
            <person name="Li W."/>
            <person name="Munsamy K."/>
            <person name="Piso A."/>
            <person name="Price J.L."/>
            <person name="Sonnekus B."/>
            <person name="Thomas C."/>
            <person name="van der Nest A."/>
            <person name="van Dijk A."/>
            <person name="van Heerden A."/>
            <person name="van Vuuren N."/>
            <person name="Yilmaz N."/>
            <person name="Duong T.A."/>
            <person name="van der Merwe N.A."/>
            <person name="Wingfield M.J."/>
            <person name="Wingfield B.D."/>
        </authorList>
    </citation>
    <scope>NUCLEOTIDE SEQUENCE [LARGE SCALE GENOMIC DNA]</scope>
    <source>
        <strain evidence="2 3">CMW 18300</strain>
    </source>
</reference>
<dbReference type="EMBL" id="JAWRVE010000094">
    <property type="protein sequence ID" value="KAL1860249.1"/>
    <property type="molecule type" value="Genomic_DNA"/>
</dbReference>
<dbReference type="SUPFAM" id="SSF55729">
    <property type="entry name" value="Acyl-CoA N-acyltransferases (Nat)"/>
    <property type="match status" value="1"/>
</dbReference>
<dbReference type="InterPro" id="IPR000182">
    <property type="entry name" value="GNAT_dom"/>
</dbReference>
<dbReference type="InterPro" id="IPR052523">
    <property type="entry name" value="Trichothecene_AcTrans"/>
</dbReference>
<dbReference type="Pfam" id="PF00583">
    <property type="entry name" value="Acetyltransf_1"/>
    <property type="match status" value="1"/>
</dbReference>
<evidence type="ECO:0000313" key="2">
    <source>
        <dbReference type="EMBL" id="KAL1860249.1"/>
    </source>
</evidence>
<proteinExistence type="predicted"/>
<dbReference type="Proteomes" id="UP001583177">
    <property type="component" value="Unassembled WGS sequence"/>
</dbReference>
<dbReference type="CDD" id="cd04301">
    <property type="entry name" value="NAT_SF"/>
    <property type="match status" value="1"/>
</dbReference>
<dbReference type="PROSITE" id="PS51186">
    <property type="entry name" value="GNAT"/>
    <property type="match status" value="1"/>
</dbReference>
<dbReference type="Gene3D" id="3.40.630.30">
    <property type="match status" value="1"/>
</dbReference>
<protein>
    <recommendedName>
        <fullName evidence="1">N-acetyltransferase domain-containing protein</fullName>
    </recommendedName>
</protein>
<feature type="domain" description="N-acetyltransferase" evidence="1">
    <location>
        <begin position="74"/>
        <end position="209"/>
    </location>
</feature>
<evidence type="ECO:0000259" key="1">
    <source>
        <dbReference type="PROSITE" id="PS51186"/>
    </source>
</evidence>
<keyword evidence="3" id="KW-1185">Reference proteome</keyword>
<dbReference type="PANTHER" id="PTHR42791">
    <property type="entry name" value="GNAT FAMILY ACETYLTRANSFERASE"/>
    <property type="match status" value="1"/>
</dbReference>
<name>A0ABR3WF69_9PEZI</name>
<evidence type="ECO:0000313" key="3">
    <source>
        <dbReference type="Proteomes" id="UP001583177"/>
    </source>
</evidence>
<comment type="caution">
    <text evidence="2">The sequence shown here is derived from an EMBL/GenBank/DDBJ whole genome shotgun (WGS) entry which is preliminary data.</text>
</comment>
<sequence>MALTITRASPDDLPALAEINRLAYCRETIAQFAFTDWPDDKNMFQFFKARLAERFEHPDTQVFKAFDTATSTISGFVCLTHEKGKQTENGPQEPAANITPTAKIMMQLPSYMSQEFVMKSGAEIEEMKALMGDGEHYYVSAFAVEPRCQGKGTGSQLLKHCLDIADQASLQTWLISFPGSHSLYLRFGFRDVDYRDTDLGAWDKGKLRGYGVYRQYAMVSILKELGF</sequence>
<gene>
    <name evidence="2" type="ORF">Daus18300_009303</name>
</gene>
<dbReference type="InterPro" id="IPR016181">
    <property type="entry name" value="Acyl_CoA_acyltransferase"/>
</dbReference>